<evidence type="ECO:0000256" key="1">
    <source>
        <dbReference type="SAM" id="MobiDB-lite"/>
    </source>
</evidence>
<dbReference type="GO" id="GO:0005975">
    <property type="term" value="P:carbohydrate metabolic process"/>
    <property type="evidence" value="ECO:0007669"/>
    <property type="project" value="InterPro"/>
</dbReference>
<dbReference type="RefSeq" id="XP_052948390.1">
    <property type="nucleotide sequence ID" value="XM_053092241.1"/>
</dbReference>
<dbReference type="AlphaFoldDB" id="A0AA38HDV9"/>
<dbReference type="InterPro" id="IPR017853">
    <property type="entry name" value="GH"/>
</dbReference>
<evidence type="ECO:0000259" key="2">
    <source>
        <dbReference type="PROSITE" id="PS51910"/>
    </source>
</evidence>
<dbReference type="PROSITE" id="PS51910">
    <property type="entry name" value="GH18_2"/>
    <property type="match status" value="1"/>
</dbReference>
<reference evidence="3" key="1">
    <citation type="journal article" date="2022" name="G3 (Bethesda)">
        <title>High quality genome of the basidiomycete yeast Dioszegia hungarica PDD-24b-2 isolated from cloud water.</title>
        <authorList>
            <person name="Jarrige D."/>
            <person name="Haridas S."/>
            <person name="Bleykasten-Grosshans C."/>
            <person name="Joly M."/>
            <person name="Nadalig T."/>
            <person name="Sancelme M."/>
            <person name="Vuilleumier S."/>
            <person name="Grigoriev I.V."/>
            <person name="Amato P."/>
            <person name="Bringel F."/>
        </authorList>
    </citation>
    <scope>NUCLEOTIDE SEQUENCE</scope>
    <source>
        <strain evidence="3">PDD-24b-2</strain>
    </source>
</reference>
<keyword evidence="4" id="KW-1185">Reference proteome</keyword>
<proteinExistence type="predicted"/>
<feature type="compositionally biased region" description="Pro residues" evidence="1">
    <location>
        <begin position="1"/>
        <end position="10"/>
    </location>
</feature>
<evidence type="ECO:0000313" key="3">
    <source>
        <dbReference type="EMBL" id="KAI9638613.1"/>
    </source>
</evidence>
<organism evidence="3 4">
    <name type="scientific">Dioszegia hungarica</name>
    <dbReference type="NCBI Taxonomy" id="4972"/>
    <lineage>
        <taxon>Eukaryota</taxon>
        <taxon>Fungi</taxon>
        <taxon>Dikarya</taxon>
        <taxon>Basidiomycota</taxon>
        <taxon>Agaricomycotina</taxon>
        <taxon>Tremellomycetes</taxon>
        <taxon>Tremellales</taxon>
        <taxon>Bulleribasidiaceae</taxon>
        <taxon>Dioszegia</taxon>
    </lineage>
</organism>
<dbReference type="InterPro" id="IPR001223">
    <property type="entry name" value="Glyco_hydro18_cat"/>
</dbReference>
<dbReference type="Proteomes" id="UP001164286">
    <property type="component" value="Unassembled WGS sequence"/>
</dbReference>
<name>A0AA38HDV9_9TREE</name>
<gene>
    <name evidence="3" type="ORF">MKK02DRAFT_43012</name>
</gene>
<dbReference type="GO" id="GO:0016787">
    <property type="term" value="F:hydrolase activity"/>
    <property type="evidence" value="ECO:0007669"/>
    <property type="project" value="UniProtKB-KW"/>
</dbReference>
<dbReference type="Gene3D" id="3.20.20.80">
    <property type="entry name" value="Glycosidases"/>
    <property type="match status" value="1"/>
</dbReference>
<keyword evidence="3" id="KW-0378">Hydrolase</keyword>
<feature type="domain" description="GH18" evidence="2">
    <location>
        <begin position="91"/>
        <end position="380"/>
    </location>
</feature>
<feature type="region of interest" description="Disordered" evidence="1">
    <location>
        <begin position="1"/>
        <end position="47"/>
    </location>
</feature>
<dbReference type="EMBL" id="JAKWFO010000003">
    <property type="protein sequence ID" value="KAI9638613.1"/>
    <property type="molecule type" value="Genomic_DNA"/>
</dbReference>
<evidence type="ECO:0000313" key="4">
    <source>
        <dbReference type="Proteomes" id="UP001164286"/>
    </source>
</evidence>
<protein>
    <submittedName>
        <fullName evidence="3">Glycoside hydrolase family 18 protein</fullName>
    </submittedName>
</protein>
<dbReference type="GeneID" id="77731446"/>
<dbReference type="SUPFAM" id="SSF51445">
    <property type="entry name" value="(Trans)glycosidases"/>
    <property type="match status" value="1"/>
</dbReference>
<sequence length="380" mass="40744">MPSKNPPVGPNPQQGNVEDPNAQPAGGRPTTTILPGPVAPGPTTTIIPPVGGVSSVVLPSSSSAGTGGDTAPPVTNLTGVGAPPTGNYKAPHWVMYTDLSSLPKDSKIFPSAAQLKGVNRFILCFWVTENGGAFDNLLVWKEYPREKRRKILDEYHAAGIALMMAYGGDTEAPVTRVTDPVKTATDIAAYVKEYELDGVDVNYEELRAFSLGTAEAWVISFHKTLRSLLPRSYLISHAPVAPWFTTSPSWPGGGYLTVDKAVGEGIDWYNIQFYNQQDKNRYDTCDSLFNAATDWGAGSAVFEIHTKGGISLDKLVVGKPMSAKYQISSGLMDFATLGSCVKAAKAKQWTGGVMLWQMDPADLPAITTTFTAIRGDSWPV</sequence>
<accession>A0AA38HDV9</accession>
<comment type="caution">
    <text evidence="3">The sequence shown here is derived from an EMBL/GenBank/DDBJ whole genome shotgun (WGS) entry which is preliminary data.</text>
</comment>